<dbReference type="Gene3D" id="2.60.40.4070">
    <property type="match status" value="1"/>
</dbReference>
<keyword evidence="2" id="KW-0282">Flagellum</keyword>
<organism evidence="2 3">
    <name type="scientific">Nereida ignava</name>
    <dbReference type="NCBI Taxonomy" id="282199"/>
    <lineage>
        <taxon>Bacteria</taxon>
        <taxon>Pseudomonadati</taxon>
        <taxon>Pseudomonadota</taxon>
        <taxon>Alphaproteobacteria</taxon>
        <taxon>Rhodobacterales</taxon>
        <taxon>Roseobacteraceae</taxon>
        <taxon>Nereida</taxon>
    </lineage>
</organism>
<accession>A0A0U1NKG1</accession>
<dbReference type="AlphaFoldDB" id="A0A0U1NKG1"/>
<evidence type="ECO:0000313" key="3">
    <source>
        <dbReference type="Proteomes" id="UP000048949"/>
    </source>
</evidence>
<dbReference type="InterPro" id="IPR025965">
    <property type="entry name" value="FlgD/Vpr_Ig-like"/>
</dbReference>
<sequence>MLEALNAQFGQMGMAELANWVGMEARVAAPASFDGGAISVAASPVTTANRAFLVVRDQSGVTVDRREIPVTEATLEWDGRDSDNTELPKGLYAFEIESQHNGDFLDTKPAEVYAPVTEARNQEGGTYLVLRGGTVVDAGAVRAIREPNAA</sequence>
<name>A0A0U1NKG1_9RHOB</name>
<feature type="domain" description="FlgD/Vpr Ig-like" evidence="1">
    <location>
        <begin position="33"/>
        <end position="100"/>
    </location>
</feature>
<dbReference type="EMBL" id="CVQV01000005">
    <property type="protein sequence ID" value="CRK75210.1"/>
    <property type="molecule type" value="Genomic_DNA"/>
</dbReference>
<keyword evidence="2" id="KW-0966">Cell projection</keyword>
<protein>
    <submittedName>
        <fullName evidence="2">Flagellar basal body rod modification protein</fullName>
    </submittedName>
</protein>
<gene>
    <name evidence="2" type="ORF">NIG5292_01253</name>
</gene>
<evidence type="ECO:0000313" key="2">
    <source>
        <dbReference type="EMBL" id="CRK75210.1"/>
    </source>
</evidence>
<keyword evidence="3" id="KW-1185">Reference proteome</keyword>
<evidence type="ECO:0000259" key="1">
    <source>
        <dbReference type="Pfam" id="PF13860"/>
    </source>
</evidence>
<proteinExistence type="predicted"/>
<keyword evidence="2" id="KW-0969">Cilium</keyword>
<reference evidence="2 3" key="1">
    <citation type="submission" date="2015-04" db="EMBL/GenBank/DDBJ databases">
        <authorList>
            <person name="Syromyatnikov M.Y."/>
            <person name="Popov V.N."/>
        </authorList>
    </citation>
    <scope>NUCLEOTIDE SEQUENCE [LARGE SCALE GENOMIC DNA]</scope>
    <source>
        <strain evidence="2 3">CECT 5292</strain>
    </source>
</reference>
<dbReference type="Proteomes" id="UP000048949">
    <property type="component" value="Unassembled WGS sequence"/>
</dbReference>
<dbReference type="STRING" id="282199.GCA_001049735_01252"/>
<dbReference type="Pfam" id="PF13860">
    <property type="entry name" value="FlgD_ig"/>
    <property type="match status" value="1"/>
</dbReference>